<dbReference type="GeneID" id="78343290"/>
<organism evidence="1 2">
    <name type="scientific">Alistipes communis</name>
    <dbReference type="NCBI Taxonomy" id="2585118"/>
    <lineage>
        <taxon>Bacteria</taxon>
        <taxon>Pseudomonadati</taxon>
        <taxon>Bacteroidota</taxon>
        <taxon>Bacteroidia</taxon>
        <taxon>Bacteroidales</taxon>
        <taxon>Rikenellaceae</taxon>
        <taxon>Alistipes</taxon>
    </lineage>
</organism>
<reference evidence="2" key="1">
    <citation type="submission" date="2019-06" db="EMBL/GenBank/DDBJ databases">
        <title>Alistipes onderdonkii subsp. vulgaris subsp. nov., Alistipes dispar sp. nov. and Alistipes communis sp. nov., isolated from human faeces, and creation of Alistipes onderdonkii subsp. onderdonkii subsp. nov.</title>
        <authorList>
            <person name="Sakamoto M."/>
            <person name="Ikeyama N."/>
            <person name="Ogata Y."/>
            <person name="Suda W."/>
            <person name="Iino T."/>
            <person name="Hattori M."/>
            <person name="Ohkuma M."/>
        </authorList>
    </citation>
    <scope>NUCLEOTIDE SEQUENCE [LARGE SCALE GENOMIC DNA]</scope>
    <source>
        <strain evidence="2">5CBH24</strain>
    </source>
</reference>
<dbReference type="EMBL" id="AP019735">
    <property type="protein sequence ID" value="BBL05268.1"/>
    <property type="molecule type" value="Genomic_DNA"/>
</dbReference>
<dbReference type="Gene3D" id="1.10.8.330">
    <property type="entry name" value="PG0816-like"/>
    <property type="match status" value="1"/>
</dbReference>
<evidence type="ECO:0008006" key="3">
    <source>
        <dbReference type="Google" id="ProtNLM"/>
    </source>
</evidence>
<dbReference type="AlphaFoldDB" id="A0A4Y1WYT5"/>
<dbReference type="InterPro" id="IPR015082">
    <property type="entry name" value="DUF1896"/>
</dbReference>
<dbReference type="SUPFAM" id="SSF140753">
    <property type="entry name" value="PG0816-like"/>
    <property type="match status" value="1"/>
</dbReference>
<gene>
    <name evidence="1" type="ORF">A5CBH24_25810</name>
</gene>
<dbReference type="RefSeq" id="WP_141413455.1">
    <property type="nucleotide sequence ID" value="NZ_AP019735.1"/>
</dbReference>
<evidence type="ECO:0000313" key="2">
    <source>
        <dbReference type="Proteomes" id="UP000318946"/>
    </source>
</evidence>
<accession>A0A4Y1WYT5</accession>
<sequence length="146" mass="17016">MKRHVEEKELPYFAATLTAYLRESHPELLPDKHFIAERSDHAAQTYERAVRNGNSVYEALELSNAVLYQDLRFSKYDAIFEVVSEWFPEVAARQRTAFCLKLLPVCEEAFEMYDLTDDFESSPSYKNLLLELTGLIQTHIERHGIQ</sequence>
<dbReference type="KEGG" id="acou:A5CBH24_25810"/>
<protein>
    <recommendedName>
        <fullName evidence="3">DUF1896 domain-containing protein</fullName>
    </recommendedName>
</protein>
<name>A0A4Y1WYT5_9BACT</name>
<dbReference type="Proteomes" id="UP000318946">
    <property type="component" value="Chromosome"/>
</dbReference>
<proteinExistence type="predicted"/>
<evidence type="ECO:0000313" key="1">
    <source>
        <dbReference type="EMBL" id="BBL05268.1"/>
    </source>
</evidence>
<dbReference type="InterPro" id="IPR036297">
    <property type="entry name" value="PG0816-like_sf"/>
</dbReference>
<dbReference type="Pfam" id="PF08989">
    <property type="entry name" value="DUF1896"/>
    <property type="match status" value="1"/>
</dbReference>
<dbReference type="OrthoDB" id="1079392at2"/>
<dbReference type="Gene3D" id="1.10.8.340">
    <property type="entry name" value="PG0816-like"/>
    <property type="match status" value="1"/>
</dbReference>
<keyword evidence="2" id="KW-1185">Reference proteome</keyword>